<protein>
    <submittedName>
        <fullName evidence="1">Nucleoside kinase</fullName>
    </submittedName>
</protein>
<keyword evidence="1" id="KW-0808">Transferase</keyword>
<accession>A0A846WLF4</accession>
<comment type="caution">
    <text evidence="1">The sequence shown here is derived from an EMBL/GenBank/DDBJ whole genome shotgun (WGS) entry which is preliminary data.</text>
</comment>
<dbReference type="RefSeq" id="WP_006372010.1">
    <property type="nucleotide sequence ID" value="NZ_JAAXPC010000004.1"/>
</dbReference>
<name>A0A846WLF4_9ACTN</name>
<dbReference type="Gene3D" id="3.40.50.300">
    <property type="entry name" value="P-loop containing nucleotide triphosphate hydrolases"/>
    <property type="match status" value="1"/>
</dbReference>
<evidence type="ECO:0000313" key="2">
    <source>
        <dbReference type="Proteomes" id="UP000563898"/>
    </source>
</evidence>
<organism evidence="1 2">
    <name type="scientific">Gordonia polyisoprenivorans</name>
    <dbReference type="NCBI Taxonomy" id="84595"/>
    <lineage>
        <taxon>Bacteria</taxon>
        <taxon>Bacillati</taxon>
        <taxon>Actinomycetota</taxon>
        <taxon>Actinomycetes</taxon>
        <taxon>Mycobacteriales</taxon>
        <taxon>Gordoniaceae</taxon>
        <taxon>Gordonia</taxon>
    </lineage>
</organism>
<reference evidence="1 2" key="1">
    <citation type="submission" date="2020-04" db="EMBL/GenBank/DDBJ databases">
        <title>MicrobeNet Type strains.</title>
        <authorList>
            <person name="Nicholson A.C."/>
        </authorList>
    </citation>
    <scope>NUCLEOTIDE SEQUENCE [LARGE SCALE GENOMIC DNA]</scope>
    <source>
        <strain evidence="1 2">ATCC BAA-14</strain>
    </source>
</reference>
<dbReference type="GO" id="GO:0016301">
    <property type="term" value="F:kinase activity"/>
    <property type="evidence" value="ECO:0007669"/>
    <property type="project" value="UniProtKB-KW"/>
</dbReference>
<sequence length="186" mass="20482">MGRRNYLIAGVSCSGKTSVCSELRRRGHHAVNGDTDLAYQGDPTTGIAMTSTGRRASHWHHIWNVNAVRALAGDCIRPATFFCGGSRNLAEFVDLFGAVFVLRIDLVTLRRRLDQRPESEFGGIRHERDLIVRIHQGDDAVPTDPVPADAIDIDATVPIGDVVDEILRQLGESAPKVLMRRRPPPP</sequence>
<keyword evidence="1" id="KW-0418">Kinase</keyword>
<dbReference type="AlphaFoldDB" id="A0A846WLF4"/>
<dbReference type="SUPFAM" id="SSF52540">
    <property type="entry name" value="P-loop containing nucleoside triphosphate hydrolases"/>
    <property type="match status" value="1"/>
</dbReference>
<evidence type="ECO:0000313" key="1">
    <source>
        <dbReference type="EMBL" id="NKY01643.1"/>
    </source>
</evidence>
<dbReference type="InterPro" id="IPR027417">
    <property type="entry name" value="P-loop_NTPase"/>
</dbReference>
<dbReference type="EMBL" id="JAAXPC010000004">
    <property type="protein sequence ID" value="NKY01643.1"/>
    <property type="molecule type" value="Genomic_DNA"/>
</dbReference>
<dbReference type="Proteomes" id="UP000563898">
    <property type="component" value="Unassembled WGS sequence"/>
</dbReference>
<proteinExistence type="predicted"/>
<gene>
    <name evidence="1" type="ORF">HGA05_08680</name>
</gene>
<dbReference type="Pfam" id="PF13238">
    <property type="entry name" value="AAA_18"/>
    <property type="match status" value="1"/>
</dbReference>